<accession>N6WE10</accession>
<gene>
    <name evidence="1" type="primary">xthA</name>
    <name evidence="1" type="ORF">HMPREF9004_0746</name>
</gene>
<dbReference type="EMBL" id="AQHZ01000013">
    <property type="protein sequence ID" value="ENO18489.1"/>
    <property type="molecule type" value="Genomic_DNA"/>
</dbReference>
<dbReference type="Proteomes" id="UP000013015">
    <property type="component" value="Unassembled WGS sequence"/>
</dbReference>
<keyword evidence="1" id="KW-0378">Hydrolase</keyword>
<comment type="caution">
    <text evidence="1">The sequence shown here is derived from an EMBL/GenBank/DDBJ whole genome shotgun (WGS) entry which is preliminary data.</text>
</comment>
<evidence type="ECO:0000313" key="2">
    <source>
        <dbReference type="Proteomes" id="UP000013015"/>
    </source>
</evidence>
<reference evidence="1 2" key="1">
    <citation type="submission" date="2013-03" db="EMBL/GenBank/DDBJ databases">
        <title>Reference genome for the Human Microbiome Project.</title>
        <authorList>
            <person name="Aqrawi P."/>
            <person name="Ayvaz T."/>
            <person name="Bess C."/>
            <person name="Blankenburg K."/>
            <person name="Coyle M."/>
            <person name="Deng J."/>
            <person name="Forbes L."/>
            <person name="Fowler G."/>
            <person name="Francisco L."/>
            <person name="Fu Q."/>
            <person name="Gibbs R."/>
            <person name="Gross S."/>
            <person name="Gubbala S."/>
            <person name="Hale W."/>
            <person name="Hemphill L."/>
            <person name="Highlander S."/>
            <person name="Hirani K."/>
            <person name="Jackson L."/>
            <person name="Jakkamsetti A."/>
            <person name="Javaid M."/>
            <person name="Jayaseelan J.C."/>
            <person name="Jiang H."/>
            <person name="Joshi V."/>
            <person name="Korchina V."/>
            <person name="Kovar C."/>
            <person name="Lara F."/>
            <person name="Lee S."/>
            <person name="Liu Y."/>
            <person name="Mata R."/>
            <person name="Mathew T."/>
            <person name="Munidasa M."/>
            <person name="Muzny D."/>
            <person name="Nazareth L."/>
            <person name="Ngo R."/>
            <person name="Nguyen L."/>
            <person name="Nguyen N."/>
            <person name="Okwuonu G."/>
            <person name="Ongeri F."/>
            <person name="Palculict T."/>
            <person name="Patil S."/>
            <person name="Petrosino J."/>
            <person name="Pham C."/>
            <person name="Pham P."/>
            <person name="Pu L.-L."/>
            <person name="Qin X."/>
            <person name="Qu J."/>
            <person name="Reid J."/>
            <person name="Ross M."/>
            <person name="Ruth R."/>
            <person name="Saada N."/>
            <person name="San Lucas F."/>
            <person name="Santibanez J."/>
            <person name="Shang Y."/>
            <person name="Simmons D."/>
            <person name="Song X.-Z."/>
            <person name="Tang L.-Y."/>
            <person name="Thornton R."/>
            <person name="Warren J."/>
            <person name="Weissenberger G."/>
            <person name="Wilczek-Boney K."/>
            <person name="Worley K."/>
            <person name="Youmans B."/>
            <person name="Zhang J."/>
            <person name="Zhang L."/>
            <person name="Zhao Z."/>
            <person name="Zhou C."/>
            <person name="Zhu D."/>
            <person name="Zhu Y."/>
        </authorList>
    </citation>
    <scope>NUCLEOTIDE SEQUENCE [LARGE SCALE GENOMIC DNA]</scope>
    <source>
        <strain evidence="1 2">F0333</strain>
    </source>
</reference>
<dbReference type="HOGENOM" id="CLU_2857508_0_0_11"/>
<protein>
    <submittedName>
        <fullName evidence="1">Exodeoxyribonuclease III</fullName>
        <ecNumber evidence="1">3.1.11.2</ecNumber>
    </submittedName>
</protein>
<dbReference type="EC" id="3.1.11.2" evidence="1"/>
<dbReference type="STRING" id="888050.HMPREF9004_0746"/>
<organism evidence="1 2">
    <name type="scientific">Schaalia cardiffensis F0333</name>
    <dbReference type="NCBI Taxonomy" id="888050"/>
    <lineage>
        <taxon>Bacteria</taxon>
        <taxon>Bacillati</taxon>
        <taxon>Actinomycetota</taxon>
        <taxon>Actinomycetes</taxon>
        <taxon>Actinomycetales</taxon>
        <taxon>Actinomycetaceae</taxon>
        <taxon>Schaalia</taxon>
    </lineage>
</organism>
<proteinExistence type="predicted"/>
<keyword evidence="2" id="KW-1185">Reference proteome</keyword>
<name>N6WE10_9ACTO</name>
<sequence length="64" mass="7518">MLCRHLTLCPDFAFALVLVCRFTRACRFSRAFLRGRAFRFTRASRPVVRFASVVYLAFFLRGRP</sequence>
<dbReference type="AlphaFoldDB" id="N6WE10"/>
<dbReference type="GO" id="GO:0008311">
    <property type="term" value="F:double-stranded DNA 3'-5' DNA exonuclease activity"/>
    <property type="evidence" value="ECO:0007669"/>
    <property type="project" value="UniProtKB-EC"/>
</dbReference>
<evidence type="ECO:0000313" key="1">
    <source>
        <dbReference type="EMBL" id="ENO18489.1"/>
    </source>
</evidence>